<keyword evidence="2" id="KW-1185">Reference proteome</keyword>
<organism evidence="1 2">
    <name type="scientific">Caballeronia jiangsuensis</name>
    <dbReference type="NCBI Taxonomy" id="1458357"/>
    <lineage>
        <taxon>Bacteria</taxon>
        <taxon>Pseudomonadati</taxon>
        <taxon>Pseudomonadota</taxon>
        <taxon>Betaproteobacteria</taxon>
        <taxon>Burkholderiales</taxon>
        <taxon>Burkholderiaceae</taxon>
        <taxon>Caballeronia</taxon>
    </lineage>
</organism>
<comment type="caution">
    <text evidence="1">The sequence shown here is derived from an EMBL/GenBank/DDBJ whole genome shotgun (WGS) entry which is preliminary data.</text>
</comment>
<proteinExistence type="predicted"/>
<dbReference type="Proteomes" id="UP001629462">
    <property type="component" value="Unassembled WGS sequence"/>
</dbReference>
<evidence type="ECO:0000313" key="2">
    <source>
        <dbReference type="Proteomes" id="UP001629462"/>
    </source>
</evidence>
<accession>A0ABW9CPA8</accession>
<dbReference type="EMBL" id="JAQQDB010000023">
    <property type="protein sequence ID" value="MFM0520411.1"/>
    <property type="molecule type" value="Genomic_DNA"/>
</dbReference>
<dbReference type="RefSeq" id="WP_408162468.1">
    <property type="nucleotide sequence ID" value="NZ_JAQQDB010000023.1"/>
</dbReference>
<gene>
    <name evidence="1" type="ORF">PQR08_23560</name>
</gene>
<reference evidence="1 2" key="1">
    <citation type="journal article" date="2024" name="Chem. Sci.">
        <title>Discovery of megapolipeptins by genome mining of a Burkholderiales bacteria collection.</title>
        <authorList>
            <person name="Paulo B.S."/>
            <person name="Recchia M.J.J."/>
            <person name="Lee S."/>
            <person name="Fergusson C.H."/>
            <person name="Romanowski S.B."/>
            <person name="Hernandez A."/>
            <person name="Krull N."/>
            <person name="Liu D.Y."/>
            <person name="Cavanagh H."/>
            <person name="Bos A."/>
            <person name="Gray C.A."/>
            <person name="Murphy B.T."/>
            <person name="Linington R.G."/>
            <person name="Eustaquio A.S."/>
        </authorList>
    </citation>
    <scope>NUCLEOTIDE SEQUENCE [LARGE SCALE GENOMIC DNA]</scope>
    <source>
        <strain evidence="1 2">RL17-374-BIF-D</strain>
    </source>
</reference>
<name>A0ABW9CPA8_9BURK</name>
<sequence>MGVISISDLEGGASQRRPFEVIFYKEILDHVGLPHHNELLSVSIAHGTKQEAVASAIVQFEATKRVASWTAIADGYDVLSIRVNETGKSIESLEHTFDIGTGRTRNAQCRSLREMR</sequence>
<evidence type="ECO:0000313" key="1">
    <source>
        <dbReference type="EMBL" id="MFM0520411.1"/>
    </source>
</evidence>
<protein>
    <submittedName>
        <fullName evidence="1">Uncharacterized protein</fullName>
    </submittedName>
</protein>